<reference evidence="8 9" key="1">
    <citation type="journal article" date="2016" name="Fungal Biol.">
        <title>The genome of Xylona heveae provides a window into fungal endophytism.</title>
        <authorList>
            <person name="Gazis R."/>
            <person name="Kuo A."/>
            <person name="Riley R."/>
            <person name="LaButti K."/>
            <person name="Lipzen A."/>
            <person name="Lin J."/>
            <person name="Amirebrahimi M."/>
            <person name="Hesse C.N."/>
            <person name="Spatafora J.W."/>
            <person name="Henrissat B."/>
            <person name="Hainaut M."/>
            <person name="Grigoriev I.V."/>
            <person name="Hibbett D.S."/>
        </authorList>
    </citation>
    <scope>NUCLEOTIDE SEQUENCE [LARGE SCALE GENOMIC DNA]</scope>
    <source>
        <strain evidence="8 9">TC161</strain>
    </source>
</reference>
<feature type="transmembrane region" description="Helical" evidence="6">
    <location>
        <begin position="158"/>
        <end position="178"/>
    </location>
</feature>
<feature type="transmembrane region" description="Helical" evidence="6">
    <location>
        <begin position="98"/>
        <end position="119"/>
    </location>
</feature>
<name>A0A165FL95_XYLHT</name>
<protein>
    <submittedName>
        <fullName evidence="8">MFS general substrate transporter</fullName>
    </submittedName>
</protein>
<dbReference type="InParanoid" id="A0A165FL95"/>
<dbReference type="PROSITE" id="PS50850">
    <property type="entry name" value="MFS"/>
    <property type="match status" value="1"/>
</dbReference>
<dbReference type="STRING" id="1328760.A0A165FL95"/>
<dbReference type="EMBL" id="KV407461">
    <property type="protein sequence ID" value="KZF21109.1"/>
    <property type="molecule type" value="Genomic_DNA"/>
</dbReference>
<dbReference type="OrthoDB" id="2428527at2759"/>
<keyword evidence="9" id="KW-1185">Reference proteome</keyword>
<evidence type="ECO:0000256" key="5">
    <source>
        <dbReference type="SAM" id="MobiDB-lite"/>
    </source>
</evidence>
<dbReference type="InterPro" id="IPR036259">
    <property type="entry name" value="MFS_trans_sf"/>
</dbReference>
<evidence type="ECO:0000259" key="7">
    <source>
        <dbReference type="PROSITE" id="PS50850"/>
    </source>
</evidence>
<dbReference type="CDD" id="cd17476">
    <property type="entry name" value="MFS_Amf1_MDR_like"/>
    <property type="match status" value="1"/>
</dbReference>
<keyword evidence="2 6" id="KW-0812">Transmembrane</keyword>
<evidence type="ECO:0000256" key="1">
    <source>
        <dbReference type="ARBA" id="ARBA00004141"/>
    </source>
</evidence>
<dbReference type="InterPro" id="IPR011701">
    <property type="entry name" value="MFS"/>
</dbReference>
<feature type="domain" description="Major facilitator superfamily (MFS) profile" evidence="7">
    <location>
        <begin position="32"/>
        <end position="487"/>
    </location>
</feature>
<dbReference type="InterPro" id="IPR020846">
    <property type="entry name" value="MFS_dom"/>
</dbReference>
<dbReference type="OMA" id="LCMSIAP"/>
<feature type="region of interest" description="Disordered" evidence="5">
    <location>
        <begin position="1"/>
        <end position="20"/>
    </location>
</feature>
<dbReference type="Proteomes" id="UP000076632">
    <property type="component" value="Unassembled WGS sequence"/>
</dbReference>
<dbReference type="Gene3D" id="1.20.1250.20">
    <property type="entry name" value="MFS general substrate transporter like domains"/>
    <property type="match status" value="1"/>
</dbReference>
<feature type="transmembrane region" description="Helical" evidence="6">
    <location>
        <begin position="462"/>
        <end position="484"/>
    </location>
</feature>
<dbReference type="AlphaFoldDB" id="A0A165FL95"/>
<feature type="transmembrane region" description="Helical" evidence="6">
    <location>
        <begin position="225"/>
        <end position="246"/>
    </location>
</feature>
<dbReference type="Gene3D" id="1.20.1720.10">
    <property type="entry name" value="Multidrug resistance protein D"/>
    <property type="match status" value="1"/>
</dbReference>
<keyword evidence="3 6" id="KW-1133">Transmembrane helix</keyword>
<sequence>MRLEEERGEAPNPSPSGPPPAPKLSLLHEIAFVAIICSAQLMTQAGLGQIIATQYIVGKDFGITNPGLLSWFSASYSLTVGTFILIAGRLGDMYGHRLMFCSGFIWFALWSLIAGLSVYSGHVLFNFCRAMQGIGPAFILPNGLALLGRFYPPGPRKGMVFGMFGATAPNGFIVGAVFGSLFSQLAWWPWTYYSFAIACVGLSIGGYLIIPTMESSAADNVHRRAGFDWAGSITGVTGLVLVNFAWNQGPAYGWDKPYVYILLIIGLIILGLFVFIELRAAQPLVPLHSLSGETGYVLACVAAGWSSFGIWIYYMFRFMLVTRHLTPLNAAAQMTPAGISGLLASMTTGFLIHKVPVARLMVVAMIAFCVGLILISTAPVHQTYWAQWFVAILVTPWGMDISFPASTIMLSNFVSHEHQGIAASLVATVVNYSISIGLGIAGTVEVQVAGGDPLKGFRCATWTGIGLAGMGIVISIIFAVRMSMKSSHEAKMQKMHAEHAARADAFSAHSEMTHSRTGSVQEKDNFDDVELQQHPATRQPRMPPATYIRSGGSAGSHPSRI</sequence>
<feature type="transmembrane region" description="Helical" evidence="6">
    <location>
        <begin position="30"/>
        <end position="56"/>
    </location>
</feature>
<dbReference type="SUPFAM" id="SSF103473">
    <property type="entry name" value="MFS general substrate transporter"/>
    <property type="match status" value="1"/>
</dbReference>
<gene>
    <name evidence="8" type="ORF">L228DRAFT_248874</name>
</gene>
<dbReference type="PANTHER" id="PTHR42718">
    <property type="entry name" value="MAJOR FACILITATOR SUPERFAMILY MULTIDRUG TRANSPORTER MFSC"/>
    <property type="match status" value="1"/>
</dbReference>
<feature type="region of interest" description="Disordered" evidence="5">
    <location>
        <begin position="502"/>
        <end position="561"/>
    </location>
</feature>
<dbReference type="GeneID" id="28898098"/>
<evidence type="ECO:0000256" key="2">
    <source>
        <dbReference type="ARBA" id="ARBA00022692"/>
    </source>
</evidence>
<keyword evidence="4 6" id="KW-0472">Membrane</keyword>
<dbReference type="RefSeq" id="XP_018186664.1">
    <property type="nucleotide sequence ID" value="XM_018332961.1"/>
</dbReference>
<feature type="transmembrane region" description="Helical" evidence="6">
    <location>
        <begin position="360"/>
        <end position="380"/>
    </location>
</feature>
<evidence type="ECO:0000256" key="6">
    <source>
        <dbReference type="SAM" id="Phobius"/>
    </source>
</evidence>
<feature type="transmembrane region" description="Helical" evidence="6">
    <location>
        <begin position="386"/>
        <end position="410"/>
    </location>
</feature>
<dbReference type="GO" id="GO:0022857">
    <property type="term" value="F:transmembrane transporter activity"/>
    <property type="evidence" value="ECO:0007669"/>
    <property type="project" value="InterPro"/>
</dbReference>
<evidence type="ECO:0000256" key="4">
    <source>
        <dbReference type="ARBA" id="ARBA00023136"/>
    </source>
</evidence>
<organism evidence="8 9">
    <name type="scientific">Xylona heveae (strain CBS 132557 / TC161)</name>
    <dbReference type="NCBI Taxonomy" id="1328760"/>
    <lineage>
        <taxon>Eukaryota</taxon>
        <taxon>Fungi</taxon>
        <taxon>Dikarya</taxon>
        <taxon>Ascomycota</taxon>
        <taxon>Pezizomycotina</taxon>
        <taxon>Xylonomycetes</taxon>
        <taxon>Xylonales</taxon>
        <taxon>Xylonaceae</taxon>
        <taxon>Xylona</taxon>
    </lineage>
</organism>
<accession>A0A165FL95</accession>
<dbReference type="GO" id="GO:0016020">
    <property type="term" value="C:membrane"/>
    <property type="evidence" value="ECO:0007669"/>
    <property type="project" value="UniProtKB-SubCell"/>
</dbReference>
<dbReference type="Pfam" id="PF07690">
    <property type="entry name" value="MFS_1"/>
    <property type="match status" value="1"/>
</dbReference>
<feature type="transmembrane region" description="Helical" evidence="6">
    <location>
        <begin position="190"/>
        <end position="213"/>
    </location>
</feature>
<feature type="transmembrane region" description="Helical" evidence="6">
    <location>
        <begin position="68"/>
        <end position="86"/>
    </location>
</feature>
<dbReference type="PANTHER" id="PTHR42718:SF1">
    <property type="entry name" value="LOW AFFINITY AMMONIUM TRANSPORTER"/>
    <property type="match status" value="1"/>
</dbReference>
<evidence type="ECO:0000256" key="3">
    <source>
        <dbReference type="ARBA" id="ARBA00022989"/>
    </source>
</evidence>
<comment type="subcellular location">
    <subcellularLocation>
        <location evidence="1">Membrane</location>
        <topology evidence="1">Multi-pass membrane protein</topology>
    </subcellularLocation>
</comment>
<evidence type="ECO:0000313" key="9">
    <source>
        <dbReference type="Proteomes" id="UP000076632"/>
    </source>
</evidence>
<evidence type="ECO:0000313" key="8">
    <source>
        <dbReference type="EMBL" id="KZF21109.1"/>
    </source>
</evidence>
<feature type="transmembrane region" description="Helical" evidence="6">
    <location>
        <begin position="422"/>
        <end position="442"/>
    </location>
</feature>
<feature type="transmembrane region" description="Helical" evidence="6">
    <location>
        <begin position="258"/>
        <end position="276"/>
    </location>
</feature>
<dbReference type="FunCoup" id="A0A165FL95">
    <property type="interactions" value="30"/>
</dbReference>
<feature type="transmembrane region" description="Helical" evidence="6">
    <location>
        <begin position="296"/>
        <end position="314"/>
    </location>
</feature>
<proteinExistence type="predicted"/>